<evidence type="ECO:0000259" key="1">
    <source>
        <dbReference type="Pfam" id="PF13785"/>
    </source>
</evidence>
<dbReference type="RefSeq" id="WP_109616018.1">
    <property type="nucleotide sequence ID" value="NZ_QGDO01000001.1"/>
</dbReference>
<reference evidence="2 3" key="1">
    <citation type="submission" date="2018-03" db="EMBL/GenBank/DDBJ databases">
        <title>Genomic Encyclopedia of Archaeal and Bacterial Type Strains, Phase II (KMG-II): from individual species to whole genera.</title>
        <authorList>
            <person name="Goeker M."/>
        </authorList>
    </citation>
    <scope>NUCLEOTIDE SEQUENCE [LARGE SCALE GENOMIC DNA]</scope>
    <source>
        <strain evidence="2 3">DSM 28229</strain>
    </source>
</reference>
<evidence type="ECO:0000313" key="2">
    <source>
        <dbReference type="EMBL" id="PWJ44531.1"/>
    </source>
</evidence>
<keyword evidence="3" id="KW-1185">Reference proteome</keyword>
<sequence>MPFGFFKKKKKTDEPHFDPTNIGVMDIRKGFVFDYDLKTWEVTEEFEYDWGDDYFTYEFKIVSSDETLFLSIENDDEIECQVSKKMNFSRFDEDVEESISSKGKPPRQIIWEGEVYYRDSESSGYYRNIMDENFQPFISWDYYDDTEKKVLIIEQWGEDEFEASVGKVVSPSEISNILPIS</sequence>
<dbReference type="Pfam" id="PF13785">
    <property type="entry name" value="DUF4178"/>
    <property type="match status" value="1"/>
</dbReference>
<comment type="caution">
    <text evidence="2">The sequence shown here is derived from an EMBL/GenBank/DDBJ whole genome shotgun (WGS) entry which is preliminary data.</text>
</comment>
<organism evidence="2 3">
    <name type="scientific">Sediminitomix flava</name>
    <dbReference type="NCBI Taxonomy" id="379075"/>
    <lineage>
        <taxon>Bacteria</taxon>
        <taxon>Pseudomonadati</taxon>
        <taxon>Bacteroidota</taxon>
        <taxon>Cytophagia</taxon>
        <taxon>Cytophagales</taxon>
        <taxon>Flammeovirgaceae</taxon>
        <taxon>Sediminitomix</taxon>
    </lineage>
</organism>
<dbReference type="EMBL" id="QGDO01000001">
    <property type="protein sequence ID" value="PWJ44531.1"/>
    <property type="molecule type" value="Genomic_DNA"/>
</dbReference>
<protein>
    <submittedName>
        <fullName evidence="2">Uncharacterized protein DUF4178</fullName>
    </submittedName>
</protein>
<proteinExistence type="predicted"/>
<dbReference type="AlphaFoldDB" id="A0A315ZG93"/>
<dbReference type="OrthoDB" id="5502786at2"/>
<evidence type="ECO:0000313" key="3">
    <source>
        <dbReference type="Proteomes" id="UP000245535"/>
    </source>
</evidence>
<gene>
    <name evidence="2" type="ORF">BC781_101902</name>
</gene>
<accession>A0A315ZG93</accession>
<dbReference type="InterPro" id="IPR025235">
    <property type="entry name" value="DUF4178"/>
</dbReference>
<dbReference type="Proteomes" id="UP000245535">
    <property type="component" value="Unassembled WGS sequence"/>
</dbReference>
<feature type="domain" description="DUF4178" evidence="1">
    <location>
        <begin position="29"/>
        <end position="171"/>
    </location>
</feature>
<name>A0A315ZG93_SEDFL</name>